<evidence type="ECO:0000313" key="2">
    <source>
        <dbReference type="EMBL" id="QXE23702.1"/>
    </source>
</evidence>
<organism evidence="2 3">
    <name type="scientific">Richelia sinica FACHB-800</name>
    <dbReference type="NCBI Taxonomy" id="1357546"/>
    <lineage>
        <taxon>Bacteria</taxon>
        <taxon>Bacillati</taxon>
        <taxon>Cyanobacteriota</taxon>
        <taxon>Cyanophyceae</taxon>
        <taxon>Nostocales</taxon>
        <taxon>Nostocaceae</taxon>
        <taxon>Richelia</taxon>
    </lineage>
</organism>
<dbReference type="AlphaFoldDB" id="A0A975T921"/>
<evidence type="ECO:0000313" key="3">
    <source>
        <dbReference type="Proteomes" id="UP000683511"/>
    </source>
</evidence>
<dbReference type="Proteomes" id="UP000683511">
    <property type="component" value="Chromosome"/>
</dbReference>
<dbReference type="RefSeq" id="WP_244997498.1">
    <property type="nucleotide sequence ID" value="NZ_CP021056.1"/>
</dbReference>
<gene>
    <name evidence="2" type="ORF">B6N60_02392</name>
</gene>
<dbReference type="EMBL" id="CP021056">
    <property type="protein sequence ID" value="QXE23702.1"/>
    <property type="molecule type" value="Genomic_DNA"/>
</dbReference>
<feature type="transmembrane region" description="Helical" evidence="1">
    <location>
        <begin position="17"/>
        <end position="41"/>
    </location>
</feature>
<reference evidence="2" key="1">
    <citation type="submission" date="2017-04" db="EMBL/GenBank/DDBJ databases">
        <title>Genome deletions in a multicellular cyanobacterial endosymbiont for morphological adaptation in marine diatoms.</title>
        <authorList>
            <person name="Wang Y."/>
            <person name="Gao H."/>
            <person name="Li R."/>
            <person name="Xu X."/>
        </authorList>
    </citation>
    <scope>NUCLEOTIDE SEQUENCE</scope>
    <source>
        <strain evidence="2">FACHB 800</strain>
    </source>
</reference>
<evidence type="ECO:0000256" key="1">
    <source>
        <dbReference type="SAM" id="Phobius"/>
    </source>
</evidence>
<dbReference type="KEGG" id="rsin:B6N60_02392"/>
<keyword evidence="3" id="KW-1185">Reference proteome</keyword>
<keyword evidence="1" id="KW-1133">Transmembrane helix</keyword>
<accession>A0A975T921</accession>
<keyword evidence="1" id="KW-0472">Membrane</keyword>
<keyword evidence="1" id="KW-0812">Transmembrane</keyword>
<proteinExistence type="predicted"/>
<name>A0A975T921_9NOST</name>
<sequence length="59" mass="6512">MSTSQTQSQSLSDLQQFWVLLGIGMGVFMSTLDVGIINVTLPTLCNHSKPLFLKHNGLY</sequence>
<protein>
    <submittedName>
        <fullName evidence="2">Uncharacterized protein</fullName>
    </submittedName>
</protein>